<gene>
    <name evidence="21" type="ORF">CYBJADRAFT_129185</name>
</gene>
<comment type="cofactor">
    <cofactor evidence="1">
        <name>FAD</name>
        <dbReference type="ChEBI" id="CHEBI:57692"/>
    </cofactor>
</comment>
<evidence type="ECO:0000256" key="15">
    <source>
        <dbReference type="ARBA" id="ARBA00023136"/>
    </source>
</evidence>
<evidence type="ECO:0000256" key="16">
    <source>
        <dbReference type="ARBA" id="ARBA00023180"/>
    </source>
</evidence>
<evidence type="ECO:0000313" key="21">
    <source>
        <dbReference type="EMBL" id="ODV72642.1"/>
    </source>
</evidence>
<evidence type="ECO:0000256" key="7">
    <source>
        <dbReference type="ARBA" id="ARBA00022692"/>
    </source>
</evidence>
<keyword evidence="6" id="KW-0285">Flavoprotein</keyword>
<dbReference type="AlphaFoldDB" id="A0A1E4RZH4"/>
<keyword evidence="7 18" id="KW-0812">Transmembrane</keyword>
<dbReference type="GeneID" id="30987227"/>
<dbReference type="InterPro" id="IPR013130">
    <property type="entry name" value="Fe3_Rdtase_TM_dom"/>
</dbReference>
<evidence type="ECO:0000256" key="4">
    <source>
        <dbReference type="ARBA" id="ARBA00022448"/>
    </source>
</evidence>
<keyword evidence="15 18" id="KW-0472">Membrane</keyword>
<keyword evidence="14" id="KW-0406">Ion transport</keyword>
<evidence type="ECO:0000256" key="12">
    <source>
        <dbReference type="ARBA" id="ARBA00023002"/>
    </source>
</evidence>
<keyword evidence="22" id="KW-1185">Reference proteome</keyword>
<keyword evidence="5" id="KW-0479">Metal-binding</keyword>
<feature type="domain" description="FAD-binding FR-type" evidence="20">
    <location>
        <begin position="411"/>
        <end position="528"/>
    </location>
</feature>
<name>A0A1E4RZH4_CYBJN</name>
<dbReference type="SFLD" id="SFLDS00052">
    <property type="entry name" value="Ferric_Reductase_Domain"/>
    <property type="match status" value="1"/>
</dbReference>
<dbReference type="InterPro" id="IPR051410">
    <property type="entry name" value="Ferric/Cupric_Reductase"/>
</dbReference>
<keyword evidence="5" id="KW-0349">Heme</keyword>
<keyword evidence="8" id="KW-0274">FAD</keyword>
<keyword evidence="11 18" id="KW-1133">Transmembrane helix</keyword>
<keyword evidence="4" id="KW-0813">Transport</keyword>
<evidence type="ECO:0000256" key="19">
    <source>
        <dbReference type="SAM" id="SignalP"/>
    </source>
</evidence>
<dbReference type="SUPFAM" id="SSF52343">
    <property type="entry name" value="Ferredoxin reductase-like, C-terminal NADP-linked domain"/>
    <property type="match status" value="1"/>
</dbReference>
<feature type="transmembrane region" description="Helical" evidence="18">
    <location>
        <begin position="232"/>
        <end position="255"/>
    </location>
</feature>
<keyword evidence="12" id="KW-0560">Oxidoreductase</keyword>
<reference evidence="21 22" key="1">
    <citation type="journal article" date="2016" name="Proc. Natl. Acad. Sci. U.S.A.">
        <title>Comparative genomics of biotechnologically important yeasts.</title>
        <authorList>
            <person name="Riley R."/>
            <person name="Haridas S."/>
            <person name="Wolfe K.H."/>
            <person name="Lopes M.R."/>
            <person name="Hittinger C.T."/>
            <person name="Goeker M."/>
            <person name="Salamov A.A."/>
            <person name="Wisecaver J.H."/>
            <person name="Long T.M."/>
            <person name="Calvey C.H."/>
            <person name="Aerts A.L."/>
            <person name="Barry K.W."/>
            <person name="Choi C."/>
            <person name="Clum A."/>
            <person name="Coughlan A.Y."/>
            <person name="Deshpande S."/>
            <person name="Douglass A.P."/>
            <person name="Hanson S.J."/>
            <person name="Klenk H.-P."/>
            <person name="LaButti K.M."/>
            <person name="Lapidus A."/>
            <person name="Lindquist E.A."/>
            <person name="Lipzen A.M."/>
            <person name="Meier-Kolthoff J.P."/>
            <person name="Ohm R.A."/>
            <person name="Otillar R.P."/>
            <person name="Pangilinan J.L."/>
            <person name="Peng Y."/>
            <person name="Rokas A."/>
            <person name="Rosa C.A."/>
            <person name="Scheuner C."/>
            <person name="Sibirny A.A."/>
            <person name="Slot J.C."/>
            <person name="Stielow J.B."/>
            <person name="Sun H."/>
            <person name="Kurtzman C.P."/>
            <person name="Blackwell M."/>
            <person name="Grigoriev I.V."/>
            <person name="Jeffries T.W."/>
        </authorList>
    </citation>
    <scope>NUCLEOTIDE SEQUENCE [LARGE SCALE GENOMIC DNA]</scope>
    <source>
        <strain evidence="22">ATCC 18201 / CBS 1600 / BCRC 20928 / JCM 3617 / NBRC 0987 / NRRL Y-1542</strain>
    </source>
</reference>
<proteinExistence type="inferred from homology"/>
<dbReference type="EMBL" id="KV453934">
    <property type="protein sequence ID" value="ODV72642.1"/>
    <property type="molecule type" value="Genomic_DNA"/>
</dbReference>
<dbReference type="GO" id="GO:0005886">
    <property type="term" value="C:plasma membrane"/>
    <property type="evidence" value="ECO:0007669"/>
    <property type="project" value="TreeGrafter"/>
</dbReference>
<dbReference type="Pfam" id="PF08022">
    <property type="entry name" value="FAD_binding_8"/>
    <property type="match status" value="1"/>
</dbReference>
<dbReference type="Pfam" id="PF01794">
    <property type="entry name" value="Ferric_reduct"/>
    <property type="match status" value="1"/>
</dbReference>
<dbReference type="OMA" id="GWSYRTF"/>
<feature type="chain" id="PRO_5009162580" description="FAD-binding FR-type domain-containing protein" evidence="19">
    <location>
        <begin position="20"/>
        <end position="704"/>
    </location>
</feature>
<evidence type="ECO:0000256" key="11">
    <source>
        <dbReference type="ARBA" id="ARBA00022989"/>
    </source>
</evidence>
<evidence type="ECO:0000256" key="10">
    <source>
        <dbReference type="ARBA" id="ARBA00022982"/>
    </source>
</evidence>
<dbReference type="STRING" id="983966.A0A1E4RZH4"/>
<keyword evidence="16" id="KW-0325">Glycoprotein</keyword>
<dbReference type="OrthoDB" id="4494341at2759"/>
<evidence type="ECO:0000256" key="2">
    <source>
        <dbReference type="ARBA" id="ARBA00004141"/>
    </source>
</evidence>
<comment type="similarity">
    <text evidence="3">Belongs to the ferric reductase (FRE) family.</text>
</comment>
<organism evidence="21 22">
    <name type="scientific">Cyberlindnera jadinii (strain ATCC 18201 / CBS 1600 / BCRC 20928 / JCM 3617 / NBRC 0987 / NRRL Y-1542)</name>
    <name type="common">Torula yeast</name>
    <name type="synonym">Candida utilis</name>
    <dbReference type="NCBI Taxonomy" id="983966"/>
    <lineage>
        <taxon>Eukaryota</taxon>
        <taxon>Fungi</taxon>
        <taxon>Dikarya</taxon>
        <taxon>Ascomycota</taxon>
        <taxon>Saccharomycotina</taxon>
        <taxon>Saccharomycetes</taxon>
        <taxon>Phaffomycetales</taxon>
        <taxon>Phaffomycetaceae</taxon>
        <taxon>Cyberlindnera</taxon>
    </lineage>
</organism>
<keyword evidence="19" id="KW-0732">Signal</keyword>
<dbReference type="PANTHER" id="PTHR32361:SF9">
    <property type="entry name" value="FERRIC REDUCTASE TRANSMEMBRANE COMPONENT 3-RELATED"/>
    <property type="match status" value="1"/>
</dbReference>
<dbReference type="GO" id="GO:0006879">
    <property type="term" value="P:intracellular iron ion homeostasis"/>
    <property type="evidence" value="ECO:0007669"/>
    <property type="project" value="TreeGrafter"/>
</dbReference>
<feature type="compositionally biased region" description="Low complexity" evidence="17">
    <location>
        <begin position="608"/>
        <end position="620"/>
    </location>
</feature>
<keyword evidence="13" id="KW-0408">Iron</keyword>
<evidence type="ECO:0000256" key="6">
    <source>
        <dbReference type="ARBA" id="ARBA00022630"/>
    </source>
</evidence>
<feature type="region of interest" description="Disordered" evidence="17">
    <location>
        <begin position="599"/>
        <end position="638"/>
    </location>
</feature>
<keyword evidence="9" id="KW-0521">NADP</keyword>
<evidence type="ECO:0000256" key="5">
    <source>
        <dbReference type="ARBA" id="ARBA00022617"/>
    </source>
</evidence>
<feature type="compositionally biased region" description="Basic and acidic residues" evidence="17">
    <location>
        <begin position="621"/>
        <end position="631"/>
    </location>
</feature>
<evidence type="ECO:0000256" key="8">
    <source>
        <dbReference type="ARBA" id="ARBA00022827"/>
    </source>
</evidence>
<feature type="transmembrane region" description="Helical" evidence="18">
    <location>
        <begin position="275"/>
        <end position="293"/>
    </location>
</feature>
<dbReference type="SFLD" id="SFLDG01168">
    <property type="entry name" value="Ferric_reductase_subgroup_(FRE"/>
    <property type="match status" value="1"/>
</dbReference>
<dbReference type="PROSITE" id="PS51384">
    <property type="entry name" value="FAD_FR"/>
    <property type="match status" value="1"/>
</dbReference>
<sequence>MRVSQLVLPLVSLIPCVLGDDGYKHYSKDEIIVQSCRTSLAKTALFCAKDTAKSYKCSCSTPQGLGSWLYCVYDQTSLYDETIDDFIIEYCEENANKKYTREQLKKQYENATDYIINPSDVDGFNKSAVTYVPVEYNKKVFTNAYKSIEARRKNEDWGMWMGAGLIGYWALMFLLAGIYNFLNLTVFVAGNLKSHPMNLIRKHLTMPATWGKRHSHPVTVFKMFVGYIPLRIQSIVIFFYLVLVVVFSATGYSYIENDTIWPDRGAQMSRYPGDRTGILACFAFLLTFLFAGRNNFLIWVTGWNQSTFLTFHKWISRINFLLAVTHGGSMHVQSKQLGKLASRYANPWMRWGAVAVVCAGLIMVQACYAVRRTQYEVFLIMHILLVVFFLIGSWIHTRNFGYDMFTYAMAAIWCFDRFVRIVRLTYFGVQKAQVTAVSDEVLRVVIPRHKLWKGFPGSFGYLHYLTPKTFWQSHPFTCIDCDDNTVTFITKIKGGVTSVIYNRVIQSANNTESIPILLEGPYGHMKPVHKFSTALYYTGSTGISSSYATIRDCARRGVQQHVKLYWVIRNWKSLDWFYDELLELKKTSAEVIIYVSDPSSPHGTRHLSGNSSDSSSTNQSEKNDSHDEETKGGMPPKELDFIQFRTGRPNMQEVVTSDLQQANGSTVVVACGHNSMVDDVRYYVSQNLDATKGRVEYIEELQVW</sequence>
<dbReference type="PANTHER" id="PTHR32361">
    <property type="entry name" value="FERRIC/CUPRIC REDUCTASE TRANSMEMBRANE COMPONENT"/>
    <property type="match status" value="1"/>
</dbReference>
<feature type="transmembrane region" description="Helical" evidence="18">
    <location>
        <begin position="377"/>
        <end position="395"/>
    </location>
</feature>
<evidence type="ECO:0000256" key="3">
    <source>
        <dbReference type="ARBA" id="ARBA00006278"/>
    </source>
</evidence>
<feature type="transmembrane region" description="Helical" evidence="18">
    <location>
        <begin position="351"/>
        <end position="370"/>
    </location>
</feature>
<dbReference type="Proteomes" id="UP000094389">
    <property type="component" value="Unassembled WGS sequence"/>
</dbReference>
<keyword evidence="10" id="KW-0249">Electron transport</keyword>
<dbReference type="Pfam" id="PF08030">
    <property type="entry name" value="NAD_binding_6"/>
    <property type="match status" value="1"/>
</dbReference>
<dbReference type="GO" id="GO:0006826">
    <property type="term" value="P:iron ion transport"/>
    <property type="evidence" value="ECO:0007669"/>
    <property type="project" value="TreeGrafter"/>
</dbReference>
<evidence type="ECO:0000256" key="13">
    <source>
        <dbReference type="ARBA" id="ARBA00023004"/>
    </source>
</evidence>
<dbReference type="InterPro" id="IPR039261">
    <property type="entry name" value="FNR_nucleotide-bd"/>
</dbReference>
<dbReference type="RefSeq" id="XP_020069681.1">
    <property type="nucleotide sequence ID" value="XM_020212831.1"/>
</dbReference>
<evidence type="ECO:0000256" key="14">
    <source>
        <dbReference type="ARBA" id="ARBA00023065"/>
    </source>
</evidence>
<dbReference type="GO" id="GO:0015677">
    <property type="term" value="P:copper ion import"/>
    <property type="evidence" value="ECO:0007669"/>
    <property type="project" value="TreeGrafter"/>
</dbReference>
<evidence type="ECO:0000313" key="22">
    <source>
        <dbReference type="Proteomes" id="UP000094389"/>
    </source>
</evidence>
<dbReference type="Gene3D" id="3.40.50.80">
    <property type="entry name" value="Nucleotide-binding domain of ferredoxin-NADP reductase (FNR) module"/>
    <property type="match status" value="1"/>
</dbReference>
<dbReference type="CDD" id="cd06186">
    <property type="entry name" value="NOX_Duox_like_FAD_NADP"/>
    <property type="match status" value="1"/>
</dbReference>
<dbReference type="InterPro" id="IPR017927">
    <property type="entry name" value="FAD-bd_FR_type"/>
</dbReference>
<comment type="subcellular location">
    <subcellularLocation>
        <location evidence="2">Membrane</location>
        <topology evidence="2">Multi-pass membrane protein</topology>
    </subcellularLocation>
</comment>
<dbReference type="InterPro" id="IPR013112">
    <property type="entry name" value="FAD-bd_8"/>
</dbReference>
<dbReference type="GO" id="GO:0000293">
    <property type="term" value="F:ferric-chelate reductase activity"/>
    <property type="evidence" value="ECO:0007669"/>
    <property type="project" value="UniProtKB-ARBA"/>
</dbReference>
<evidence type="ECO:0000256" key="1">
    <source>
        <dbReference type="ARBA" id="ARBA00001974"/>
    </source>
</evidence>
<evidence type="ECO:0000259" key="20">
    <source>
        <dbReference type="PROSITE" id="PS51384"/>
    </source>
</evidence>
<protein>
    <recommendedName>
        <fullName evidence="20">FAD-binding FR-type domain-containing protein</fullName>
    </recommendedName>
</protein>
<accession>A0A1E4RZH4</accession>
<dbReference type="InterPro" id="IPR013121">
    <property type="entry name" value="Fe_red_NAD-bd_6"/>
</dbReference>
<evidence type="ECO:0000256" key="18">
    <source>
        <dbReference type="SAM" id="Phobius"/>
    </source>
</evidence>
<feature type="signal peptide" evidence="19">
    <location>
        <begin position="1"/>
        <end position="19"/>
    </location>
</feature>
<evidence type="ECO:0000256" key="9">
    <source>
        <dbReference type="ARBA" id="ARBA00022857"/>
    </source>
</evidence>
<feature type="transmembrane region" description="Helical" evidence="18">
    <location>
        <begin position="166"/>
        <end position="192"/>
    </location>
</feature>
<evidence type="ECO:0000256" key="17">
    <source>
        <dbReference type="SAM" id="MobiDB-lite"/>
    </source>
</evidence>